<evidence type="ECO:0000313" key="2">
    <source>
        <dbReference type="EMBL" id="TWS27336.1"/>
    </source>
</evidence>
<feature type="compositionally biased region" description="Gly residues" evidence="1">
    <location>
        <begin position="22"/>
        <end position="41"/>
    </location>
</feature>
<reference evidence="2 3" key="1">
    <citation type="submission" date="2019-06" db="EMBL/GenBank/DDBJ databases">
        <title>Tsukamurella conjunctivitidis sp. nov., Tsukamurella assacharolytica sp. nov. and Tsukamurella sputae sp. nov. isolated from patients with conjunctivitis, bacteraemia (lymphoma) and respiratory infection (sputum) in Hong Kong.</title>
        <authorList>
            <person name="Teng J.L.L."/>
            <person name="Lee H.H."/>
            <person name="Fong J.Y.H."/>
            <person name="Fok K.M.N."/>
            <person name="Lau S.K.P."/>
            <person name="Woo P.C.Y."/>
        </authorList>
    </citation>
    <scope>NUCLEOTIDE SEQUENCE [LARGE SCALE GENOMIC DNA]</scope>
    <source>
        <strain evidence="2 3">HKU72</strain>
    </source>
</reference>
<name>A0A5C5RWA0_9ACTN</name>
<feature type="non-terminal residue" evidence="2">
    <location>
        <position position="1"/>
    </location>
</feature>
<feature type="region of interest" description="Disordered" evidence="1">
    <location>
        <begin position="1"/>
        <end position="133"/>
    </location>
</feature>
<comment type="caution">
    <text evidence="2">The sequence shown here is derived from an EMBL/GenBank/DDBJ whole genome shotgun (WGS) entry which is preliminary data.</text>
</comment>
<sequence>GAEARSACAGGAVGGPRTAGAAGAGGAAGATGVGVGFGGATGSVPRAAGGAFRVAGTAGRATGRGRDAVTDGRDARVRSGSVDGVPCGTGVRRRRSRSVVVVRSTEPRGFEPVMRPRSPRDPGTTVREGTRCR</sequence>
<evidence type="ECO:0000256" key="1">
    <source>
        <dbReference type="SAM" id="MobiDB-lite"/>
    </source>
</evidence>
<dbReference type="Proteomes" id="UP000319375">
    <property type="component" value="Unassembled WGS sequence"/>
</dbReference>
<protein>
    <submittedName>
        <fullName evidence="2">Uncharacterized protein</fullName>
    </submittedName>
</protein>
<accession>A0A5C5RWA0</accession>
<feature type="compositionally biased region" description="Basic and acidic residues" evidence="1">
    <location>
        <begin position="64"/>
        <end position="77"/>
    </location>
</feature>
<dbReference type="AlphaFoldDB" id="A0A5C5RWA0"/>
<dbReference type="EMBL" id="VIGX01000015">
    <property type="protein sequence ID" value="TWS27336.1"/>
    <property type="molecule type" value="Genomic_DNA"/>
</dbReference>
<evidence type="ECO:0000313" key="3">
    <source>
        <dbReference type="Proteomes" id="UP000319375"/>
    </source>
</evidence>
<keyword evidence="3" id="KW-1185">Reference proteome</keyword>
<organism evidence="2 3">
    <name type="scientific">Tsukamurella conjunctivitidis</name>
    <dbReference type="NCBI Taxonomy" id="2592068"/>
    <lineage>
        <taxon>Bacteria</taxon>
        <taxon>Bacillati</taxon>
        <taxon>Actinomycetota</taxon>
        <taxon>Actinomycetes</taxon>
        <taxon>Mycobacteriales</taxon>
        <taxon>Tsukamurellaceae</taxon>
        <taxon>Tsukamurella</taxon>
    </lineage>
</organism>
<proteinExistence type="predicted"/>
<feature type="compositionally biased region" description="Low complexity" evidence="1">
    <location>
        <begin position="46"/>
        <end position="61"/>
    </location>
</feature>
<gene>
    <name evidence="2" type="ORF">FK530_19525</name>
</gene>